<proteinExistence type="predicted"/>
<dbReference type="Proteomes" id="UP000441523">
    <property type="component" value="Unassembled WGS sequence"/>
</dbReference>
<accession>A0A6N6MJ46</accession>
<sequence length="97" mass="10488">MASTPLRPMASSLAKYPIPIELIAALYRASECEFGRLVSTMPEYGRARIAAYCTERERLQPLALKLASTCEEATLIKAAGAETGADLFAQSRAGLEH</sequence>
<organism evidence="1 2">
    <name type="scientific">Methylobacterium planeticum</name>
    <dbReference type="NCBI Taxonomy" id="2615211"/>
    <lineage>
        <taxon>Bacteria</taxon>
        <taxon>Pseudomonadati</taxon>
        <taxon>Pseudomonadota</taxon>
        <taxon>Alphaproteobacteria</taxon>
        <taxon>Hyphomicrobiales</taxon>
        <taxon>Methylobacteriaceae</taxon>
        <taxon>Methylobacterium</taxon>
    </lineage>
</organism>
<gene>
    <name evidence="1" type="ORF">F6X51_24730</name>
</gene>
<protein>
    <submittedName>
        <fullName evidence="1">Uncharacterized protein</fullName>
    </submittedName>
</protein>
<dbReference type="AlphaFoldDB" id="A0A6N6MJ46"/>
<dbReference type="RefSeq" id="WP_150966500.1">
    <property type="nucleotide sequence ID" value="NZ_VZZJ01000036.1"/>
</dbReference>
<evidence type="ECO:0000313" key="2">
    <source>
        <dbReference type="Proteomes" id="UP000441523"/>
    </source>
</evidence>
<comment type="caution">
    <text evidence="1">The sequence shown here is derived from an EMBL/GenBank/DDBJ whole genome shotgun (WGS) entry which is preliminary data.</text>
</comment>
<keyword evidence="2" id="KW-1185">Reference proteome</keyword>
<reference evidence="1 2" key="1">
    <citation type="submission" date="2019-09" db="EMBL/GenBank/DDBJ databases">
        <title>YIM 132548 draft genome.</title>
        <authorList>
            <person name="Jiang L."/>
        </authorList>
    </citation>
    <scope>NUCLEOTIDE SEQUENCE [LARGE SCALE GENOMIC DNA]</scope>
    <source>
        <strain evidence="1 2">YIM 132548</strain>
    </source>
</reference>
<evidence type="ECO:0000313" key="1">
    <source>
        <dbReference type="EMBL" id="KAB1069602.1"/>
    </source>
</evidence>
<dbReference type="EMBL" id="VZZJ01000036">
    <property type="protein sequence ID" value="KAB1069602.1"/>
    <property type="molecule type" value="Genomic_DNA"/>
</dbReference>
<name>A0A6N6MJ46_9HYPH</name>